<dbReference type="Pfam" id="PF00027">
    <property type="entry name" value="cNMP_binding"/>
    <property type="match status" value="1"/>
</dbReference>
<dbReference type="Gene3D" id="1.10.10.10">
    <property type="entry name" value="Winged helix-like DNA-binding domain superfamily/Winged helix DNA-binding domain"/>
    <property type="match status" value="1"/>
</dbReference>
<dbReference type="InterPro" id="IPR036390">
    <property type="entry name" value="WH_DNA-bd_sf"/>
</dbReference>
<accession>A0A367XA45</accession>
<dbReference type="PANTHER" id="PTHR24567">
    <property type="entry name" value="CRP FAMILY TRANSCRIPTIONAL REGULATORY PROTEIN"/>
    <property type="match status" value="1"/>
</dbReference>
<dbReference type="PANTHER" id="PTHR24567:SF26">
    <property type="entry name" value="REGULATORY PROTEIN YEIL"/>
    <property type="match status" value="1"/>
</dbReference>
<keyword evidence="2" id="KW-0238">DNA-binding</keyword>
<dbReference type="GO" id="GO:0005829">
    <property type="term" value="C:cytosol"/>
    <property type="evidence" value="ECO:0007669"/>
    <property type="project" value="TreeGrafter"/>
</dbReference>
<name>A0A367XA45_9PROT</name>
<evidence type="ECO:0000256" key="1">
    <source>
        <dbReference type="ARBA" id="ARBA00023015"/>
    </source>
</evidence>
<dbReference type="Pfam" id="PF13545">
    <property type="entry name" value="HTH_Crp_2"/>
    <property type="match status" value="1"/>
</dbReference>
<feature type="domain" description="Cyclic nucleotide-binding" evidence="4">
    <location>
        <begin position="14"/>
        <end position="116"/>
    </location>
</feature>
<dbReference type="InterPro" id="IPR014710">
    <property type="entry name" value="RmlC-like_jellyroll"/>
</dbReference>
<feature type="domain" description="HTH crp-type" evidence="5">
    <location>
        <begin position="147"/>
        <end position="215"/>
    </location>
</feature>
<evidence type="ECO:0000313" key="7">
    <source>
        <dbReference type="Proteomes" id="UP000252266"/>
    </source>
</evidence>
<evidence type="ECO:0000256" key="3">
    <source>
        <dbReference type="ARBA" id="ARBA00023163"/>
    </source>
</evidence>
<dbReference type="CDD" id="cd00038">
    <property type="entry name" value="CAP_ED"/>
    <property type="match status" value="1"/>
</dbReference>
<dbReference type="EMBL" id="JPWJ01000006">
    <property type="protein sequence ID" value="RCK49990.1"/>
    <property type="molecule type" value="Genomic_DNA"/>
</dbReference>
<dbReference type="SUPFAM" id="SSF46785">
    <property type="entry name" value="Winged helix' DNA-binding domain"/>
    <property type="match status" value="1"/>
</dbReference>
<dbReference type="AlphaFoldDB" id="A0A367XA45"/>
<dbReference type="InterPro" id="IPR012318">
    <property type="entry name" value="HTH_CRP"/>
</dbReference>
<protein>
    <submittedName>
        <fullName evidence="6">Transcriptional regulator</fullName>
    </submittedName>
</protein>
<dbReference type="SUPFAM" id="SSF51206">
    <property type="entry name" value="cAMP-binding domain-like"/>
    <property type="match status" value="1"/>
</dbReference>
<dbReference type="GO" id="GO:0003700">
    <property type="term" value="F:DNA-binding transcription factor activity"/>
    <property type="evidence" value="ECO:0007669"/>
    <property type="project" value="TreeGrafter"/>
</dbReference>
<dbReference type="PROSITE" id="PS50042">
    <property type="entry name" value="CNMP_BINDING_3"/>
    <property type="match status" value="1"/>
</dbReference>
<dbReference type="Gene3D" id="2.60.120.10">
    <property type="entry name" value="Jelly Rolls"/>
    <property type="match status" value="1"/>
</dbReference>
<dbReference type="InterPro" id="IPR000595">
    <property type="entry name" value="cNMP-bd_dom"/>
</dbReference>
<dbReference type="Proteomes" id="UP000252266">
    <property type="component" value="Unassembled WGS sequence"/>
</dbReference>
<keyword evidence="3" id="KW-0804">Transcription</keyword>
<evidence type="ECO:0000313" key="6">
    <source>
        <dbReference type="EMBL" id="RCK49990.1"/>
    </source>
</evidence>
<organism evidence="6 7">
    <name type="scientific">Thalassospira xiamenensis</name>
    <dbReference type="NCBI Taxonomy" id="220697"/>
    <lineage>
        <taxon>Bacteria</taxon>
        <taxon>Pseudomonadati</taxon>
        <taxon>Pseudomonadota</taxon>
        <taxon>Alphaproteobacteria</taxon>
        <taxon>Rhodospirillales</taxon>
        <taxon>Thalassospiraceae</taxon>
        <taxon>Thalassospira</taxon>
    </lineage>
</organism>
<reference evidence="6 7" key="1">
    <citation type="submission" date="2014-07" db="EMBL/GenBank/DDBJ databases">
        <title>Draft genome sequence of Thalassospira xiamenensis IB13.</title>
        <authorList>
            <person name="Lai Q."/>
            <person name="Shao Z."/>
        </authorList>
    </citation>
    <scope>NUCLEOTIDE SEQUENCE [LARGE SCALE GENOMIC DNA]</scope>
    <source>
        <strain evidence="6 7">IB13</strain>
    </source>
</reference>
<keyword evidence="1" id="KW-0805">Transcription regulation</keyword>
<sequence>MMDSSFSDIRDLRLFADMSDDSYSALMRGAYVQTFPPHLKLISEGDQSDFLHVLVSGVVELFASWDGRETSMVMVKPVSAFILAATVRDERYLMSAKTVEKSKIVLIPSQDVRKIFDLDAGFARSVVVELAASYRLMVKTSKNLKLRSSMERLANYLLCRCHENGNGESFDLGLGKRQLAAFLGMTPENLSRNIKGLKPHGVTIFGDLVVISSISKLEKFAKPDVLIDGN</sequence>
<gene>
    <name evidence="6" type="ORF">TH44_12000</name>
</gene>
<dbReference type="GO" id="GO:0003677">
    <property type="term" value="F:DNA binding"/>
    <property type="evidence" value="ECO:0007669"/>
    <property type="project" value="UniProtKB-KW"/>
</dbReference>
<proteinExistence type="predicted"/>
<evidence type="ECO:0000259" key="5">
    <source>
        <dbReference type="PROSITE" id="PS51063"/>
    </source>
</evidence>
<evidence type="ECO:0000259" key="4">
    <source>
        <dbReference type="PROSITE" id="PS50042"/>
    </source>
</evidence>
<comment type="caution">
    <text evidence="6">The sequence shown here is derived from an EMBL/GenBank/DDBJ whole genome shotgun (WGS) entry which is preliminary data.</text>
</comment>
<dbReference type="InterPro" id="IPR050397">
    <property type="entry name" value="Env_Response_Regulators"/>
</dbReference>
<evidence type="ECO:0000256" key="2">
    <source>
        <dbReference type="ARBA" id="ARBA00023125"/>
    </source>
</evidence>
<dbReference type="InterPro" id="IPR018490">
    <property type="entry name" value="cNMP-bd_dom_sf"/>
</dbReference>
<dbReference type="NCBIfam" id="NF006901">
    <property type="entry name" value="PRK09392.1"/>
    <property type="match status" value="1"/>
</dbReference>
<dbReference type="InterPro" id="IPR036388">
    <property type="entry name" value="WH-like_DNA-bd_sf"/>
</dbReference>
<dbReference type="PROSITE" id="PS51063">
    <property type="entry name" value="HTH_CRP_2"/>
    <property type="match status" value="1"/>
</dbReference>